<dbReference type="GO" id="GO:0016798">
    <property type="term" value="F:hydrolase activity, acting on glycosyl bonds"/>
    <property type="evidence" value="ECO:0007669"/>
    <property type="project" value="InterPro"/>
</dbReference>
<feature type="transmembrane region" description="Helical" evidence="2">
    <location>
        <begin position="12"/>
        <end position="32"/>
    </location>
</feature>
<keyword evidence="2" id="KW-1133">Transmembrane helix</keyword>
<accession>A0A0A9XZA7</accession>
<dbReference type="AlphaFoldDB" id="A0A0A9XZA7"/>
<dbReference type="GO" id="GO:0005615">
    <property type="term" value="C:extracellular space"/>
    <property type="evidence" value="ECO:0007669"/>
    <property type="project" value="TreeGrafter"/>
</dbReference>
<evidence type="ECO:0000256" key="2">
    <source>
        <dbReference type="SAM" id="Phobius"/>
    </source>
</evidence>
<evidence type="ECO:0000313" key="4">
    <source>
        <dbReference type="EMBL" id="JAG22590.1"/>
    </source>
</evidence>
<protein>
    <submittedName>
        <fullName evidence="4">Heparanase</fullName>
    </submittedName>
</protein>
<evidence type="ECO:0000313" key="3">
    <source>
        <dbReference type="EMBL" id="JAG22588.1"/>
    </source>
</evidence>
<reference evidence="4" key="2">
    <citation type="submission" date="2014-07" db="EMBL/GenBank/DDBJ databases">
        <authorList>
            <person name="Hull J."/>
        </authorList>
    </citation>
    <scope>NUCLEOTIDE SEQUENCE</scope>
</reference>
<dbReference type="PANTHER" id="PTHR46145:SF4">
    <property type="entry name" value="HEPARANASE"/>
    <property type="match status" value="1"/>
</dbReference>
<sequence>MRSLEKLCRFQVIAFFTMAICLIVYLLMMHYVQTSSTYFLKTQEVPATAFIPWLKTRPDRSYNFQISVDKSIHVIDDRFLSFTVDSSQIRKGLINPSLWDEKLRRIVKHLGGGYVRFGGTAGDLLVFSPGFRVTPEQDVMLDGSSCAYENGCSVTSSLRMTKKFSMTAENWKAINSFAEAVKMKLLFQLNVLLRNAFGGWNSTNAELILDIAFAYQYNIDWELGNEPNAFRHVFGPDMEVPPKNLSTDFTTLRTLLNRYSLYNASKLVGPDVTNPRDHDGSTDESNMTLQPDVYLSQFLDGGADVDAVTWHHYYIGRNATMEDFLDVNTFNSFISSTRRMVDIVKLRTPQKPIWIGETGSSYGGGAPLSDRFVSSLLWMDKLGVAAREGISVVIRQSIYAGHYALLGDALRPNPDYWVSALHKRFVGRKVLNITCFDEVYDHMLRAYAHCSKDMKLTVFGVNIANTFLGLTLKMNATADFYSLSSSLDSKLVYLNGNLLMLDYDTQELPPFHPVVVDMNELVPIPPYSIFFLHIDSLLPACLNA</sequence>
<dbReference type="InterPro" id="IPR005199">
    <property type="entry name" value="Glyco_hydro_79"/>
</dbReference>
<organism evidence="4">
    <name type="scientific">Lygus hesperus</name>
    <name type="common">Western plant bug</name>
    <dbReference type="NCBI Taxonomy" id="30085"/>
    <lineage>
        <taxon>Eukaryota</taxon>
        <taxon>Metazoa</taxon>
        <taxon>Ecdysozoa</taxon>
        <taxon>Arthropoda</taxon>
        <taxon>Hexapoda</taxon>
        <taxon>Insecta</taxon>
        <taxon>Pterygota</taxon>
        <taxon>Neoptera</taxon>
        <taxon>Paraneoptera</taxon>
        <taxon>Hemiptera</taxon>
        <taxon>Heteroptera</taxon>
        <taxon>Panheteroptera</taxon>
        <taxon>Cimicomorpha</taxon>
        <taxon>Miridae</taxon>
        <taxon>Mirini</taxon>
        <taxon>Lygus</taxon>
    </lineage>
</organism>
<dbReference type="GO" id="GO:0016020">
    <property type="term" value="C:membrane"/>
    <property type="evidence" value="ECO:0007669"/>
    <property type="project" value="InterPro"/>
</dbReference>
<proteinExistence type="inferred from homology"/>
<name>A0A0A9XZA7_LYGHE</name>
<reference evidence="4" key="1">
    <citation type="journal article" date="2014" name="PLoS ONE">
        <title>Transcriptome-Based Identification of ABC Transporters in the Western Tarnished Plant Bug Lygus hesperus.</title>
        <authorList>
            <person name="Hull J.J."/>
            <person name="Chaney K."/>
            <person name="Geib S.M."/>
            <person name="Fabrick J.A."/>
            <person name="Brent C.S."/>
            <person name="Walsh D."/>
            <person name="Lavine L.C."/>
        </authorList>
    </citation>
    <scope>NUCLEOTIDE SEQUENCE</scope>
</reference>
<keyword evidence="2" id="KW-0812">Transmembrane</keyword>
<dbReference type="Pfam" id="PF03662">
    <property type="entry name" value="Glyco_hydro_79n"/>
    <property type="match status" value="1"/>
</dbReference>
<dbReference type="PANTHER" id="PTHR46145">
    <property type="entry name" value="HEPARANASE"/>
    <property type="match status" value="1"/>
</dbReference>
<evidence type="ECO:0000256" key="1">
    <source>
        <dbReference type="ARBA" id="ARBA00009800"/>
    </source>
</evidence>
<dbReference type="Gene3D" id="3.20.20.80">
    <property type="entry name" value="Glycosidases"/>
    <property type="match status" value="1"/>
</dbReference>
<keyword evidence="2" id="KW-0472">Membrane</keyword>
<dbReference type="SUPFAM" id="SSF51445">
    <property type="entry name" value="(Trans)glycosidases"/>
    <property type="match status" value="1"/>
</dbReference>
<dbReference type="InterPro" id="IPR017853">
    <property type="entry name" value="GH"/>
</dbReference>
<comment type="similarity">
    <text evidence="1">Belongs to the glycosyl hydrolase 79 family.</text>
</comment>
<gene>
    <name evidence="4" type="primary">HPSE_0</name>
    <name evidence="3" type="synonym">HPSE_1</name>
    <name evidence="4" type="ORF">CM83_83748</name>
    <name evidence="3" type="ORF">CM83_83749</name>
</gene>
<dbReference type="EMBL" id="GBHO01021016">
    <property type="protein sequence ID" value="JAG22588.1"/>
    <property type="molecule type" value="Transcribed_RNA"/>
</dbReference>
<dbReference type="GO" id="GO:0031012">
    <property type="term" value="C:extracellular matrix"/>
    <property type="evidence" value="ECO:0007669"/>
    <property type="project" value="TreeGrafter"/>
</dbReference>
<dbReference type="EMBL" id="GBHO01021014">
    <property type="protein sequence ID" value="JAG22590.1"/>
    <property type="molecule type" value="Transcribed_RNA"/>
</dbReference>